<proteinExistence type="inferred from homology"/>
<dbReference type="KEGG" id="slom:PXH66_08605"/>
<dbReference type="PANTHER" id="PTHR45790">
    <property type="entry name" value="SIROHEME SYNTHASE-RELATED"/>
    <property type="match status" value="1"/>
</dbReference>
<dbReference type="GO" id="GO:0004851">
    <property type="term" value="F:uroporphyrin-III C-methyltransferase activity"/>
    <property type="evidence" value="ECO:0007669"/>
    <property type="project" value="UniProtKB-EC"/>
</dbReference>
<dbReference type="SUPFAM" id="SSF69618">
    <property type="entry name" value="HemD-like"/>
    <property type="match status" value="1"/>
</dbReference>
<evidence type="ECO:0000256" key="9">
    <source>
        <dbReference type="ARBA" id="ARBA00060548"/>
    </source>
</evidence>
<gene>
    <name evidence="13" type="primary">cobA</name>
    <name evidence="13" type="ORF">PXH66_08605</name>
</gene>
<reference evidence="13" key="1">
    <citation type="submission" date="2023-03" db="EMBL/GenBank/DDBJ databases">
        <title>Lomoglobus Profundus gen. nov., sp. nov., a novel member of the phylum Verrucomicrobia, isolated from deep-marine sediment of South China Sea.</title>
        <authorList>
            <person name="Ahmad T."/>
            <person name="Ishaq S.E."/>
            <person name="Wang F."/>
        </authorList>
    </citation>
    <scope>NUCLEOTIDE SEQUENCE</scope>
    <source>
        <strain evidence="13">LMO-M01</strain>
    </source>
</reference>
<dbReference type="RefSeq" id="WP_330929660.1">
    <property type="nucleotide sequence ID" value="NZ_JAKGCW010000033.1"/>
</dbReference>
<dbReference type="Pfam" id="PF02602">
    <property type="entry name" value="HEM4"/>
    <property type="match status" value="1"/>
</dbReference>
<evidence type="ECO:0000256" key="4">
    <source>
        <dbReference type="ARBA" id="ARBA00022603"/>
    </source>
</evidence>
<dbReference type="AlphaFoldDB" id="A0AAF0CRT4"/>
<dbReference type="InterPro" id="IPR000878">
    <property type="entry name" value="4pyrrol_Mease"/>
</dbReference>
<comment type="pathway">
    <text evidence="8">Porphyrin-containing compound metabolism; siroheme biosynthesis; precorrin-2 from uroporphyrinogen III: step 1/1.</text>
</comment>
<dbReference type="PROSITE" id="PS00840">
    <property type="entry name" value="SUMT_2"/>
    <property type="match status" value="1"/>
</dbReference>
<evidence type="ECO:0000256" key="3">
    <source>
        <dbReference type="ARBA" id="ARBA00022573"/>
    </source>
</evidence>
<dbReference type="InterPro" id="IPR003043">
    <property type="entry name" value="Uropor_MeTrfase_CS"/>
</dbReference>
<name>A0AAF0CRT4_9BACT</name>
<dbReference type="GO" id="GO:0032259">
    <property type="term" value="P:methylation"/>
    <property type="evidence" value="ECO:0007669"/>
    <property type="project" value="UniProtKB-KW"/>
</dbReference>
<dbReference type="InterPro" id="IPR003754">
    <property type="entry name" value="4pyrrol_synth_uPrphyn_synth"/>
</dbReference>
<dbReference type="InterPro" id="IPR036108">
    <property type="entry name" value="4pyrrol_syn_uPrphyn_synt_sf"/>
</dbReference>
<dbReference type="GO" id="GO:0004852">
    <property type="term" value="F:uroporphyrinogen-III synthase activity"/>
    <property type="evidence" value="ECO:0007669"/>
    <property type="project" value="InterPro"/>
</dbReference>
<evidence type="ECO:0000256" key="10">
    <source>
        <dbReference type="RuleBase" id="RU003960"/>
    </source>
</evidence>
<dbReference type="Proteomes" id="UP001218638">
    <property type="component" value="Chromosome"/>
</dbReference>
<dbReference type="FunFam" id="3.40.1010.10:FF:000001">
    <property type="entry name" value="Siroheme synthase"/>
    <property type="match status" value="1"/>
</dbReference>
<evidence type="ECO:0000259" key="12">
    <source>
        <dbReference type="Pfam" id="PF02602"/>
    </source>
</evidence>
<keyword evidence="3" id="KW-0169">Cobalamin biosynthesis</keyword>
<dbReference type="NCBIfam" id="TIGR01469">
    <property type="entry name" value="cobA_cysG_Cterm"/>
    <property type="match status" value="1"/>
</dbReference>
<evidence type="ECO:0000259" key="11">
    <source>
        <dbReference type="Pfam" id="PF00590"/>
    </source>
</evidence>
<feature type="domain" description="Tetrapyrrole methylase" evidence="11">
    <location>
        <begin position="6"/>
        <end position="219"/>
    </location>
</feature>
<comment type="pathway">
    <text evidence="9">Cofactor biosynthesis; adenosylcobalamin biosynthesis; precorrin-2 from uroporphyrinogen III: step 1/1.</text>
</comment>
<dbReference type="SUPFAM" id="SSF53790">
    <property type="entry name" value="Tetrapyrrole methylase"/>
    <property type="match status" value="1"/>
</dbReference>
<dbReference type="NCBIfam" id="NF004790">
    <property type="entry name" value="PRK06136.1"/>
    <property type="match status" value="1"/>
</dbReference>
<sequence length="510" mass="54321">MAETGTVFLVGAGPGDLGLITFRARELIAAADVLVYDYLVHPDLVDWCQPGCEIVYVGKKAGFHAVPQSEIEALLVDRAKAGKQVVRLKGGDPYVFGRGGEEARTLAADGIRFEVVPGVTASLAAGAYAGIPLTQRNTSSSLVLVTGHEDPNKHELQVDWAKLGGLRNTTLAIYMGMSRLPDIMTGLQDGGLDPATPVAVVQWASLGRQRSLTGTVATVADAVTEAGLKAPAIIIVGEVVRHQETVDWFEQLSLFGRRVAITRTREGNSGLRAKLEHLGAEVIELPLINVVPDVDPTLLVEIFSELGTYDWIVFTSAHGVKVFFEQVMRAYADIRALGLLRFACVGDATAREIEKYHLKVECRPEAATAEALADALIATDSLDSAKVVVVTGNLNRDTLVAKLEQEGRAIVDLLPLYRTEKLDLSEHPAAHDFRDKGADAVLFASSSAAEAYAAQGDSLKLGPTATVPQCGSMGPQTSASLRELGLAVDFEAAAPGLDELVTALVTHLND</sequence>
<protein>
    <recommendedName>
        <fullName evidence="2">uroporphyrinogen-III C-methyltransferase</fullName>
        <ecNumber evidence="2">2.1.1.107</ecNumber>
    </recommendedName>
</protein>
<dbReference type="Gene3D" id="3.40.50.10090">
    <property type="match status" value="2"/>
</dbReference>
<evidence type="ECO:0000256" key="2">
    <source>
        <dbReference type="ARBA" id="ARBA00012162"/>
    </source>
</evidence>
<dbReference type="InterPro" id="IPR006366">
    <property type="entry name" value="CobA/CysG_C"/>
</dbReference>
<dbReference type="GO" id="GO:0009236">
    <property type="term" value="P:cobalamin biosynthetic process"/>
    <property type="evidence" value="ECO:0007669"/>
    <property type="project" value="UniProtKB-KW"/>
</dbReference>
<evidence type="ECO:0000313" key="14">
    <source>
        <dbReference type="Proteomes" id="UP001218638"/>
    </source>
</evidence>
<keyword evidence="4 10" id="KW-0489">Methyltransferase</keyword>
<keyword evidence="5 10" id="KW-0808">Transferase</keyword>
<dbReference type="EMBL" id="CP119075">
    <property type="protein sequence ID" value="WED66909.1"/>
    <property type="molecule type" value="Genomic_DNA"/>
</dbReference>
<keyword evidence="7" id="KW-0627">Porphyrin biosynthesis</keyword>
<dbReference type="FunFam" id="3.30.950.10:FF:000001">
    <property type="entry name" value="Siroheme synthase"/>
    <property type="match status" value="1"/>
</dbReference>
<dbReference type="PANTHER" id="PTHR45790:SF3">
    <property type="entry name" value="S-ADENOSYL-L-METHIONINE-DEPENDENT UROPORPHYRINOGEN III METHYLTRANSFERASE, CHLOROPLASTIC"/>
    <property type="match status" value="1"/>
</dbReference>
<dbReference type="GO" id="GO:0019354">
    <property type="term" value="P:siroheme biosynthetic process"/>
    <property type="evidence" value="ECO:0007669"/>
    <property type="project" value="InterPro"/>
</dbReference>
<evidence type="ECO:0000256" key="7">
    <source>
        <dbReference type="ARBA" id="ARBA00023244"/>
    </source>
</evidence>
<organism evidence="13 14">
    <name type="scientific">Synoicihabitans lomoniglobus</name>
    <dbReference type="NCBI Taxonomy" id="2909285"/>
    <lineage>
        <taxon>Bacteria</taxon>
        <taxon>Pseudomonadati</taxon>
        <taxon>Verrucomicrobiota</taxon>
        <taxon>Opitutia</taxon>
        <taxon>Opitutales</taxon>
        <taxon>Opitutaceae</taxon>
        <taxon>Synoicihabitans</taxon>
    </lineage>
</organism>
<dbReference type="CDD" id="cd06578">
    <property type="entry name" value="HemD"/>
    <property type="match status" value="1"/>
</dbReference>
<feature type="domain" description="Tetrapyrrole biosynthesis uroporphyrinogen III synthase" evidence="12">
    <location>
        <begin position="271"/>
        <end position="501"/>
    </location>
</feature>
<dbReference type="EC" id="2.1.1.107" evidence="2"/>
<dbReference type="InterPro" id="IPR014776">
    <property type="entry name" value="4pyrrole_Mease_sub2"/>
</dbReference>
<evidence type="ECO:0000256" key="6">
    <source>
        <dbReference type="ARBA" id="ARBA00022691"/>
    </source>
</evidence>
<evidence type="ECO:0000256" key="5">
    <source>
        <dbReference type="ARBA" id="ARBA00022679"/>
    </source>
</evidence>
<dbReference type="InterPro" id="IPR035996">
    <property type="entry name" value="4pyrrol_Methylase_sf"/>
</dbReference>
<dbReference type="InterPro" id="IPR050161">
    <property type="entry name" value="Siro_Cobalamin_biosynth"/>
</dbReference>
<evidence type="ECO:0000256" key="8">
    <source>
        <dbReference type="ARBA" id="ARBA00025705"/>
    </source>
</evidence>
<dbReference type="CDD" id="cd11642">
    <property type="entry name" value="SUMT"/>
    <property type="match status" value="1"/>
</dbReference>
<comment type="similarity">
    <text evidence="1 10">Belongs to the precorrin methyltransferase family.</text>
</comment>
<dbReference type="Gene3D" id="3.30.950.10">
    <property type="entry name" value="Methyltransferase, Cobalt-precorrin-4 Transmethylase, Domain 2"/>
    <property type="match status" value="1"/>
</dbReference>
<accession>A0AAF0CRT4</accession>
<dbReference type="Gene3D" id="3.40.1010.10">
    <property type="entry name" value="Cobalt-precorrin-4 Transmethylase, Domain 1"/>
    <property type="match status" value="1"/>
</dbReference>
<keyword evidence="6" id="KW-0949">S-adenosyl-L-methionine</keyword>
<evidence type="ECO:0000313" key="13">
    <source>
        <dbReference type="EMBL" id="WED66909.1"/>
    </source>
</evidence>
<dbReference type="Pfam" id="PF00590">
    <property type="entry name" value="TP_methylase"/>
    <property type="match status" value="1"/>
</dbReference>
<evidence type="ECO:0000256" key="1">
    <source>
        <dbReference type="ARBA" id="ARBA00005879"/>
    </source>
</evidence>
<keyword evidence="14" id="KW-1185">Reference proteome</keyword>
<dbReference type="InterPro" id="IPR014777">
    <property type="entry name" value="4pyrrole_Mease_sub1"/>
</dbReference>